<keyword evidence="2" id="KW-1185">Reference proteome</keyword>
<reference evidence="2" key="1">
    <citation type="journal article" date="2023" name="G3 (Bethesda)">
        <title>Genome assembly and association tests identify interacting loci associated with vigor, precocity, and sex in interspecific pistachio rootstocks.</title>
        <authorList>
            <person name="Palmer W."/>
            <person name="Jacygrad E."/>
            <person name="Sagayaradj S."/>
            <person name="Cavanaugh K."/>
            <person name="Han R."/>
            <person name="Bertier L."/>
            <person name="Beede B."/>
            <person name="Kafkas S."/>
            <person name="Golino D."/>
            <person name="Preece J."/>
            <person name="Michelmore R."/>
        </authorList>
    </citation>
    <scope>NUCLEOTIDE SEQUENCE [LARGE SCALE GENOMIC DNA]</scope>
</reference>
<dbReference type="EMBL" id="CM047742">
    <property type="protein sequence ID" value="KAJ0035033.1"/>
    <property type="molecule type" value="Genomic_DNA"/>
</dbReference>
<accession>A0ACC0YDZ2</accession>
<gene>
    <name evidence="1" type="ORF">Pint_25449</name>
</gene>
<name>A0ACC0YDZ2_9ROSI</name>
<protein>
    <submittedName>
        <fullName evidence="1">Uncharacterized protein</fullName>
    </submittedName>
</protein>
<proteinExistence type="predicted"/>
<evidence type="ECO:0000313" key="2">
    <source>
        <dbReference type="Proteomes" id="UP001163603"/>
    </source>
</evidence>
<sequence length="296" mass="32504">MITVIPGEEPDLGLCLSMYAYAHCAIMNITQRSQVPKFGNWENADNVPYTAYFEKASSNRSVKKNSNNTRGNLDISSDNLSPVQAPPFQMEIKSGSQKGQEALRKKHVQSSSREDGDLRRPSESLLHHDPANRKDASGLPLHHDGSVSSNDSPKKATRQNVGSDHRIEHLALAKNHQARVGGKGSGISSPVRPRKSSTEGSNNLAPLNSGRSQMRSVTRGNDTPNHSAAVPKFGDWDESNPASADGFTHAFDKVREEKLNGNGMEPVAATQNSSSRVRKRHDNETPKRCWCFPWSK</sequence>
<dbReference type="Proteomes" id="UP001163603">
    <property type="component" value="Chromosome 7"/>
</dbReference>
<comment type="caution">
    <text evidence="1">The sequence shown here is derived from an EMBL/GenBank/DDBJ whole genome shotgun (WGS) entry which is preliminary data.</text>
</comment>
<evidence type="ECO:0000313" key="1">
    <source>
        <dbReference type="EMBL" id="KAJ0035033.1"/>
    </source>
</evidence>
<organism evidence="1 2">
    <name type="scientific">Pistacia integerrima</name>
    <dbReference type="NCBI Taxonomy" id="434235"/>
    <lineage>
        <taxon>Eukaryota</taxon>
        <taxon>Viridiplantae</taxon>
        <taxon>Streptophyta</taxon>
        <taxon>Embryophyta</taxon>
        <taxon>Tracheophyta</taxon>
        <taxon>Spermatophyta</taxon>
        <taxon>Magnoliopsida</taxon>
        <taxon>eudicotyledons</taxon>
        <taxon>Gunneridae</taxon>
        <taxon>Pentapetalae</taxon>
        <taxon>rosids</taxon>
        <taxon>malvids</taxon>
        <taxon>Sapindales</taxon>
        <taxon>Anacardiaceae</taxon>
        <taxon>Pistacia</taxon>
    </lineage>
</organism>